<keyword evidence="3" id="KW-1185">Reference proteome</keyword>
<evidence type="ECO:0000313" key="3">
    <source>
        <dbReference type="Proteomes" id="UP001335737"/>
    </source>
</evidence>
<protein>
    <submittedName>
        <fullName evidence="2">Spore coat protein</fullName>
    </submittedName>
</protein>
<feature type="domain" description="Spore coat protein X/V" evidence="1">
    <location>
        <begin position="11"/>
        <end position="67"/>
    </location>
</feature>
<dbReference type="InterPro" id="IPR011428">
    <property type="entry name" value="Spore_coat_X/V"/>
</dbReference>
<feature type="domain" description="Spore coat protein X/V" evidence="1">
    <location>
        <begin position="75"/>
        <end position="130"/>
    </location>
</feature>
<evidence type="ECO:0000313" key="2">
    <source>
        <dbReference type="EMBL" id="MEC5424645.1"/>
    </source>
</evidence>
<organism evidence="2 3">
    <name type="scientific">Virgibacillus tibetensis</name>
    <dbReference type="NCBI Taxonomy" id="3042313"/>
    <lineage>
        <taxon>Bacteria</taxon>
        <taxon>Bacillati</taxon>
        <taxon>Bacillota</taxon>
        <taxon>Bacilli</taxon>
        <taxon>Bacillales</taxon>
        <taxon>Bacillaceae</taxon>
        <taxon>Virgibacillus</taxon>
    </lineage>
</organism>
<name>A0ABU6KHG2_9BACI</name>
<sequence>MSNNTTKYSNKVSQFANQISKLEQSSKEAIFVIDSKDVTVDTTDTQVAVSLQAALQVAIAIVINISIEDDARASKITEELMSYSKVDQSNKQLIVVEGSEGVTVTTTDTDVAVSIQVLLQVLIALVGQLDLF</sequence>
<keyword evidence="2" id="KW-0167">Capsid protein</keyword>
<dbReference type="Proteomes" id="UP001335737">
    <property type="component" value="Unassembled WGS sequence"/>
</dbReference>
<dbReference type="EMBL" id="JARZFX010000007">
    <property type="protein sequence ID" value="MEC5424645.1"/>
    <property type="molecule type" value="Genomic_DNA"/>
</dbReference>
<dbReference type="Pfam" id="PF07552">
    <property type="entry name" value="Coat_X"/>
    <property type="match status" value="2"/>
</dbReference>
<keyword evidence="2" id="KW-0946">Virion</keyword>
<dbReference type="RefSeq" id="WP_327608210.1">
    <property type="nucleotide sequence ID" value="NZ_JARZFX010000007.1"/>
</dbReference>
<accession>A0ABU6KHG2</accession>
<gene>
    <name evidence="2" type="ORF">QGM71_14185</name>
</gene>
<evidence type="ECO:0000259" key="1">
    <source>
        <dbReference type="Pfam" id="PF07552"/>
    </source>
</evidence>
<proteinExistence type="predicted"/>
<reference evidence="2 3" key="1">
    <citation type="journal article" date="2024" name="Int. J. Syst. Evol. Microbiol.">
        <title>Virgibacillus tibetensis sp. nov., isolated from salt lake on the Tibetan Plateau of China.</title>
        <authorList>
            <person name="Phurbu D."/>
            <person name="Liu Z.-X."/>
            <person name="Wang R."/>
            <person name="Zheng Y.-Y."/>
            <person name="Liu H.-C."/>
            <person name="Zhou Y.-G."/>
            <person name="Yu Y.-J."/>
            <person name="Li A.-H."/>
        </authorList>
    </citation>
    <scope>NUCLEOTIDE SEQUENCE [LARGE SCALE GENOMIC DNA]</scope>
    <source>
        <strain evidence="2 3">C22-A2</strain>
    </source>
</reference>
<comment type="caution">
    <text evidence="2">The sequence shown here is derived from an EMBL/GenBank/DDBJ whole genome shotgun (WGS) entry which is preliminary data.</text>
</comment>